<dbReference type="AlphaFoldDB" id="A0A1I1GKH2"/>
<dbReference type="Pfam" id="PF12804">
    <property type="entry name" value="NTP_transf_3"/>
    <property type="match status" value="1"/>
</dbReference>
<protein>
    <submittedName>
        <fullName evidence="3">Molybdenum cofactor cytidylyltransferase</fullName>
    </submittedName>
</protein>
<dbReference type="PANTHER" id="PTHR43777:SF1">
    <property type="entry name" value="MOLYBDENUM COFACTOR CYTIDYLYLTRANSFERASE"/>
    <property type="match status" value="1"/>
</dbReference>
<dbReference type="PANTHER" id="PTHR43777">
    <property type="entry name" value="MOLYBDENUM COFACTOR CYTIDYLYLTRANSFERASE"/>
    <property type="match status" value="1"/>
</dbReference>
<reference evidence="4" key="1">
    <citation type="submission" date="2016-10" db="EMBL/GenBank/DDBJ databases">
        <authorList>
            <person name="Varghese N."/>
            <person name="Submissions S."/>
        </authorList>
    </citation>
    <scope>NUCLEOTIDE SEQUENCE [LARGE SCALE GENOMIC DNA]</scope>
    <source>
        <strain evidence="4">DSM 23439</strain>
    </source>
</reference>
<proteinExistence type="predicted"/>
<dbReference type="CDD" id="cd04182">
    <property type="entry name" value="GT_2_like_f"/>
    <property type="match status" value="1"/>
</dbReference>
<evidence type="ECO:0000313" key="4">
    <source>
        <dbReference type="Proteomes" id="UP000199046"/>
    </source>
</evidence>
<name>A0A1I1GKH2_9GAMM</name>
<dbReference type="InterPro" id="IPR025877">
    <property type="entry name" value="MobA-like_NTP_Trfase"/>
</dbReference>
<dbReference type="Proteomes" id="UP000199046">
    <property type="component" value="Unassembled WGS sequence"/>
</dbReference>
<evidence type="ECO:0000256" key="1">
    <source>
        <dbReference type="ARBA" id="ARBA00022842"/>
    </source>
</evidence>
<keyword evidence="1" id="KW-0460">Magnesium</keyword>
<keyword evidence="3" id="KW-0548">Nucleotidyltransferase</keyword>
<organism evidence="3 4">
    <name type="scientific">Kushneria avicenniae</name>
    <dbReference type="NCBI Taxonomy" id="402385"/>
    <lineage>
        <taxon>Bacteria</taxon>
        <taxon>Pseudomonadati</taxon>
        <taxon>Pseudomonadota</taxon>
        <taxon>Gammaproteobacteria</taxon>
        <taxon>Oceanospirillales</taxon>
        <taxon>Halomonadaceae</taxon>
        <taxon>Kushneria</taxon>
    </lineage>
</organism>
<evidence type="ECO:0000313" key="3">
    <source>
        <dbReference type="EMBL" id="SFC11945.1"/>
    </source>
</evidence>
<evidence type="ECO:0000259" key="2">
    <source>
        <dbReference type="Pfam" id="PF12804"/>
    </source>
</evidence>
<dbReference type="STRING" id="402385.SAMN05421848_0621"/>
<accession>A0A1I1GKH2</accession>
<keyword evidence="3" id="KW-0808">Transferase</keyword>
<dbReference type="InterPro" id="IPR029044">
    <property type="entry name" value="Nucleotide-diphossugar_trans"/>
</dbReference>
<sequence length="207" mass="22016">MARPQQYSSQKAPRVLGLILAAGHSRRFGGDKRLASFGEQTLLAATTAMLAPHVSSITVVLRHGECGEAFGLPADIHTLQAPLSPVGMGTSLATAVSELLVSNDSCHQRCEALALMLGDMPGLRAETLQKLMAHARFDAIVRPCHQGRAGHPVIFGRSFWPALAGLDGDEGARALLKRHALQVVMLDVDDPGILTDIDTPDDLSSLQ</sequence>
<feature type="domain" description="MobA-like NTP transferase" evidence="2">
    <location>
        <begin position="17"/>
        <end position="179"/>
    </location>
</feature>
<dbReference type="Gene3D" id="3.90.550.10">
    <property type="entry name" value="Spore Coat Polysaccharide Biosynthesis Protein SpsA, Chain A"/>
    <property type="match status" value="1"/>
</dbReference>
<dbReference type="GO" id="GO:0016779">
    <property type="term" value="F:nucleotidyltransferase activity"/>
    <property type="evidence" value="ECO:0007669"/>
    <property type="project" value="UniProtKB-KW"/>
</dbReference>
<gene>
    <name evidence="3" type="ORF">SAMN05421848_0621</name>
</gene>
<dbReference type="EMBL" id="FOLY01000001">
    <property type="protein sequence ID" value="SFC11945.1"/>
    <property type="molecule type" value="Genomic_DNA"/>
</dbReference>
<dbReference type="OrthoDB" id="5298023at2"/>
<keyword evidence="4" id="KW-1185">Reference proteome</keyword>
<dbReference type="SUPFAM" id="SSF53448">
    <property type="entry name" value="Nucleotide-diphospho-sugar transferases"/>
    <property type="match status" value="1"/>
</dbReference>